<feature type="domain" description="Glycosyltransferase GT-D fold" evidence="1">
    <location>
        <begin position="65"/>
        <end position="255"/>
    </location>
</feature>
<reference evidence="3" key="1">
    <citation type="submission" date="2016-10" db="EMBL/GenBank/DDBJ databases">
        <authorList>
            <person name="Varghese N."/>
            <person name="Submissions S."/>
        </authorList>
    </citation>
    <scope>NUCLEOTIDE SEQUENCE [LARGE SCALE GENOMIC DNA]</scope>
    <source>
        <strain evidence="3">DSM 22376</strain>
    </source>
</reference>
<dbReference type="InterPro" id="IPR014869">
    <property type="entry name" value="GT-D"/>
</dbReference>
<protein>
    <recommendedName>
        <fullName evidence="1">Glycosyltransferase GT-D fold domain-containing protein</fullName>
    </recommendedName>
</protein>
<gene>
    <name evidence="2" type="ORF">SAMN05443667_11110</name>
</gene>
<accession>A0A1H4EV87</accession>
<dbReference type="AlphaFoldDB" id="A0A1H4EV87"/>
<evidence type="ECO:0000259" key="1">
    <source>
        <dbReference type="Pfam" id="PF08759"/>
    </source>
</evidence>
<dbReference type="EMBL" id="FNRD01000011">
    <property type="protein sequence ID" value="SEA88913.1"/>
    <property type="molecule type" value="Genomic_DNA"/>
</dbReference>
<dbReference type="Pfam" id="PF08759">
    <property type="entry name" value="GT-D"/>
    <property type="match status" value="1"/>
</dbReference>
<evidence type="ECO:0000313" key="3">
    <source>
        <dbReference type="Proteomes" id="UP000198951"/>
    </source>
</evidence>
<evidence type="ECO:0000313" key="2">
    <source>
        <dbReference type="EMBL" id="SEA88913.1"/>
    </source>
</evidence>
<keyword evidence="3" id="KW-1185">Reference proteome</keyword>
<proteinExistence type="predicted"/>
<organism evidence="2 3">
    <name type="scientific">Flavobacterium gillisiae</name>
    <dbReference type="NCBI Taxonomy" id="150146"/>
    <lineage>
        <taxon>Bacteria</taxon>
        <taxon>Pseudomonadati</taxon>
        <taxon>Bacteroidota</taxon>
        <taxon>Flavobacteriia</taxon>
        <taxon>Flavobacteriales</taxon>
        <taxon>Flavobacteriaceae</taxon>
        <taxon>Flavobacterium</taxon>
    </lineage>
</organism>
<name>A0A1H4EV87_9FLAO</name>
<dbReference type="STRING" id="150146.SAMN05443667_11110"/>
<sequence length="294" mass="33997">MRKTIRKTIIKINYFIYRLFGNRFNAIYELELGKSISQNVKIVSPDNTLDEIEQCILDAKKGAYLRFGDGDVFLFKNVLDSYQVNSKALSIEMGECFSVSGQNVFKCLAIHSDYFGFSEEMSEDNHKNNDEFALKLFLDTYKYFIGSNIYSPVALHFMAAINVKRANFFLKTLKSKTKIFIGNEQVNEQMKIHLFGQKTIHIKTPVKNAYSEIDRIEYEALKFISENEGFFVICVAMGCSGRPLIKRIWNKKYNVFLFDFGSLLDGILGNNSRKWLEINDINYDELLNGLDKIE</sequence>
<dbReference type="Proteomes" id="UP000198951">
    <property type="component" value="Unassembled WGS sequence"/>
</dbReference>